<proteinExistence type="predicted"/>
<dbReference type="WBParaSite" id="ES5_v2.g9579.t1">
    <property type="protein sequence ID" value="ES5_v2.g9579.t1"/>
    <property type="gene ID" value="ES5_v2.g9579"/>
</dbReference>
<name>A0AC34GXE9_9BILA</name>
<evidence type="ECO:0000313" key="1">
    <source>
        <dbReference type="Proteomes" id="UP000887579"/>
    </source>
</evidence>
<dbReference type="Proteomes" id="UP000887579">
    <property type="component" value="Unplaced"/>
</dbReference>
<sequence>MSLAEDLLADVEEDGDEEMEDLMPKEEEDDEIDEISEAQPIAAYHRVTDVAKLMVSDKYKKLINELRSQLSLTEIPKLRTPLEMDPQYILVVSLSELAAEIDQEVQVIHKFIRDKYEKRFPELESMVMMPFDYIRTVKILGNDIQSRSQNKELLGDVLAPSTVMVVSVTASTSQGKPLEAEELEIVLEACDMAEALQEERVRMHQYVEQRMSLIAPNLCAIVGAGTAAMLVSQAGGLGPLAKQPSCNLQILGKQKRALSGFSTAHILPHAGFIFYHPIVQTLPPDYRQKATKIIAAKCTLAARVDSLHESPDGGIGRDLSAQIQQKIDKMLEPPPVKNNKALPKPLDKASKKRGGRRVRKQKEMMGMTELRRKTNRMNFGELQEDVSQEHIGFTLGQAASTSLAGGGRIRGSVVDNKTRVKMSQKMQRQLERQRQQLGGATSIRSKLSGTQSSISFTPVQGLEIVNHNRDQAAPSGTSSTYFSATSNFVKVQTPLPKPGANSKLE</sequence>
<accession>A0AC34GXE9</accession>
<reference evidence="2" key="1">
    <citation type="submission" date="2022-11" db="UniProtKB">
        <authorList>
            <consortium name="WormBaseParasite"/>
        </authorList>
    </citation>
    <scope>IDENTIFICATION</scope>
</reference>
<organism evidence="1 2">
    <name type="scientific">Panagrolaimus sp. ES5</name>
    <dbReference type="NCBI Taxonomy" id="591445"/>
    <lineage>
        <taxon>Eukaryota</taxon>
        <taxon>Metazoa</taxon>
        <taxon>Ecdysozoa</taxon>
        <taxon>Nematoda</taxon>
        <taxon>Chromadorea</taxon>
        <taxon>Rhabditida</taxon>
        <taxon>Tylenchina</taxon>
        <taxon>Panagrolaimomorpha</taxon>
        <taxon>Panagrolaimoidea</taxon>
        <taxon>Panagrolaimidae</taxon>
        <taxon>Panagrolaimus</taxon>
    </lineage>
</organism>
<protein>
    <submittedName>
        <fullName evidence="2">U4/U6 small nuclear ribonucleoprotein Prp31</fullName>
    </submittedName>
</protein>
<evidence type="ECO:0000313" key="2">
    <source>
        <dbReference type="WBParaSite" id="ES5_v2.g9579.t1"/>
    </source>
</evidence>